<dbReference type="Pfam" id="PF00098">
    <property type="entry name" value="zf-CCHC"/>
    <property type="match status" value="1"/>
</dbReference>
<dbReference type="InterPro" id="IPR041588">
    <property type="entry name" value="Integrase_H2C2"/>
</dbReference>
<dbReference type="GO" id="GO:0006310">
    <property type="term" value="P:DNA recombination"/>
    <property type="evidence" value="ECO:0007669"/>
    <property type="project" value="UniProtKB-KW"/>
</dbReference>
<dbReference type="GO" id="GO:0006508">
    <property type="term" value="P:proteolysis"/>
    <property type="evidence" value="ECO:0007669"/>
    <property type="project" value="UniProtKB-KW"/>
</dbReference>
<proteinExistence type="predicted"/>
<dbReference type="GO" id="GO:0003887">
    <property type="term" value="F:DNA-directed DNA polymerase activity"/>
    <property type="evidence" value="ECO:0007669"/>
    <property type="project" value="UniProtKB-KW"/>
</dbReference>
<dbReference type="FunFam" id="3.10.10.10:FF:000007">
    <property type="entry name" value="Retrovirus-related Pol polyprotein from transposon 17.6-like Protein"/>
    <property type="match status" value="1"/>
</dbReference>
<dbReference type="GO" id="GO:0015074">
    <property type="term" value="P:DNA integration"/>
    <property type="evidence" value="ECO:0007669"/>
    <property type="project" value="UniProtKB-KW"/>
</dbReference>
<keyword evidence="10" id="KW-0460">Magnesium</keyword>
<dbReference type="GO" id="GO:0004519">
    <property type="term" value="F:endonuclease activity"/>
    <property type="evidence" value="ECO:0007669"/>
    <property type="project" value="UniProtKB-KW"/>
</dbReference>
<evidence type="ECO:0000256" key="13">
    <source>
        <dbReference type="ARBA" id="ARBA00022932"/>
    </source>
</evidence>
<keyword evidence="12" id="KW-0695">RNA-directed DNA polymerase</keyword>
<keyword evidence="8" id="KW-0255">Endonuclease</keyword>
<keyword evidence="3" id="KW-0808">Transferase</keyword>
<dbReference type="EC" id="2.7.7.49" evidence="1"/>
<keyword evidence="4" id="KW-0548">Nucleotidyltransferase</keyword>
<dbReference type="Gene3D" id="4.10.60.10">
    <property type="entry name" value="Zinc finger, CCHC-type"/>
    <property type="match status" value="1"/>
</dbReference>
<dbReference type="CDD" id="cd09274">
    <property type="entry name" value="RNase_HI_RT_Ty3"/>
    <property type="match status" value="1"/>
</dbReference>
<dbReference type="InterPro" id="IPR021109">
    <property type="entry name" value="Peptidase_aspartic_dom_sf"/>
</dbReference>
<dbReference type="Pfam" id="PF03732">
    <property type="entry name" value="Retrotrans_gag"/>
    <property type="match status" value="1"/>
</dbReference>
<evidence type="ECO:0000256" key="3">
    <source>
        <dbReference type="ARBA" id="ARBA00022679"/>
    </source>
</evidence>
<dbReference type="PANTHER" id="PTHR37984">
    <property type="entry name" value="PROTEIN CBG26694"/>
    <property type="match status" value="1"/>
</dbReference>
<dbReference type="SUPFAM" id="SSF56672">
    <property type="entry name" value="DNA/RNA polymerases"/>
    <property type="match status" value="1"/>
</dbReference>
<evidence type="ECO:0000256" key="14">
    <source>
        <dbReference type="ARBA" id="ARBA00023125"/>
    </source>
</evidence>
<dbReference type="InterPro" id="IPR036875">
    <property type="entry name" value="Znf_CCHC_sf"/>
</dbReference>
<dbReference type="Pfam" id="PF00078">
    <property type="entry name" value="RVT_1"/>
    <property type="match status" value="1"/>
</dbReference>
<keyword evidence="14" id="KW-0238">DNA-binding</keyword>
<keyword evidence="5" id="KW-0540">Nuclease</keyword>
<dbReference type="InterPro" id="IPR056924">
    <property type="entry name" value="SH3_Tf2-1"/>
</dbReference>
<dbReference type="Pfam" id="PF24626">
    <property type="entry name" value="SH3_Tf2-1"/>
    <property type="match status" value="1"/>
</dbReference>
<feature type="compositionally biased region" description="Polar residues" evidence="17">
    <location>
        <begin position="244"/>
        <end position="257"/>
    </location>
</feature>
<evidence type="ECO:0000256" key="8">
    <source>
        <dbReference type="ARBA" id="ARBA00022759"/>
    </source>
</evidence>
<dbReference type="Gene3D" id="3.30.420.10">
    <property type="entry name" value="Ribonuclease H-like superfamily/Ribonuclease H"/>
    <property type="match status" value="1"/>
</dbReference>
<organism evidence="20 21">
    <name type="scientific">Vitis vinifera</name>
    <name type="common">Grape</name>
    <dbReference type="NCBI Taxonomy" id="29760"/>
    <lineage>
        <taxon>Eukaryota</taxon>
        <taxon>Viridiplantae</taxon>
        <taxon>Streptophyta</taxon>
        <taxon>Embryophyta</taxon>
        <taxon>Tracheophyta</taxon>
        <taxon>Spermatophyta</taxon>
        <taxon>Magnoliopsida</taxon>
        <taxon>eudicotyledons</taxon>
        <taxon>Gunneridae</taxon>
        <taxon>Pentapetalae</taxon>
        <taxon>rosids</taxon>
        <taxon>Vitales</taxon>
        <taxon>Vitaceae</taxon>
        <taxon>Viteae</taxon>
        <taxon>Vitis</taxon>
    </lineage>
</organism>
<protein>
    <recommendedName>
        <fullName evidence="1">RNA-directed DNA polymerase</fullName>
        <ecNumber evidence="1">2.7.7.49</ecNumber>
    </recommendedName>
</protein>
<feature type="region of interest" description="Disordered" evidence="17">
    <location>
        <begin position="239"/>
        <end position="259"/>
    </location>
</feature>
<dbReference type="GO" id="GO:0003677">
    <property type="term" value="F:DNA binding"/>
    <property type="evidence" value="ECO:0007669"/>
    <property type="project" value="UniProtKB-KW"/>
</dbReference>
<evidence type="ECO:0000259" key="18">
    <source>
        <dbReference type="PROSITE" id="PS50158"/>
    </source>
</evidence>
<reference evidence="20 21" key="1">
    <citation type="journal article" date="2018" name="PLoS Genet.">
        <title>Population sequencing reveals clonal diversity and ancestral inbreeding in the grapevine cultivar Chardonnay.</title>
        <authorList>
            <person name="Roach M.J."/>
            <person name="Johnson D.L."/>
            <person name="Bohlmann J."/>
            <person name="van Vuuren H.J."/>
            <person name="Jones S.J."/>
            <person name="Pretorius I.S."/>
            <person name="Schmidt S.A."/>
            <person name="Borneman A.R."/>
        </authorList>
    </citation>
    <scope>NUCLEOTIDE SEQUENCE [LARGE SCALE GENOMIC DNA]</scope>
    <source>
        <strain evidence="21">cv. Chardonnay</strain>
        <tissue evidence="20">Leaf</tissue>
    </source>
</reference>
<dbReference type="InterPro" id="IPR036397">
    <property type="entry name" value="RNaseH_sf"/>
</dbReference>
<dbReference type="GO" id="GO:0008270">
    <property type="term" value="F:zinc ion binding"/>
    <property type="evidence" value="ECO:0007669"/>
    <property type="project" value="UniProtKB-KW"/>
</dbReference>
<evidence type="ECO:0000313" key="20">
    <source>
        <dbReference type="EMBL" id="RVW27249.1"/>
    </source>
</evidence>
<feature type="region of interest" description="Disordered" evidence="17">
    <location>
        <begin position="295"/>
        <end position="326"/>
    </location>
</feature>
<dbReference type="InterPro" id="IPR005162">
    <property type="entry name" value="Retrotrans_gag_dom"/>
</dbReference>
<dbReference type="CDD" id="cd00303">
    <property type="entry name" value="retropepsin_like"/>
    <property type="match status" value="1"/>
</dbReference>
<dbReference type="Gene3D" id="1.10.340.70">
    <property type="match status" value="1"/>
</dbReference>
<dbReference type="SMART" id="SM00343">
    <property type="entry name" value="ZnF_C2HC"/>
    <property type="match status" value="1"/>
</dbReference>
<dbReference type="InterPro" id="IPR012337">
    <property type="entry name" value="RNaseH-like_sf"/>
</dbReference>
<dbReference type="InterPro" id="IPR043502">
    <property type="entry name" value="DNA/RNA_pol_sf"/>
</dbReference>
<dbReference type="CDD" id="cd01647">
    <property type="entry name" value="RT_LTR"/>
    <property type="match status" value="1"/>
</dbReference>
<comment type="caution">
    <text evidence="20">The sequence shown here is derived from an EMBL/GenBank/DDBJ whole genome shotgun (WGS) entry which is preliminary data.</text>
</comment>
<feature type="region of interest" description="Disordered" evidence="17">
    <location>
        <begin position="1"/>
        <end position="32"/>
    </location>
</feature>
<keyword evidence="15" id="KW-0233">DNA recombination</keyword>
<keyword evidence="9" id="KW-0378">Hydrolase</keyword>
<keyword evidence="16" id="KW-0863">Zinc-finger</keyword>
<evidence type="ECO:0000256" key="10">
    <source>
        <dbReference type="ARBA" id="ARBA00022842"/>
    </source>
</evidence>
<keyword evidence="6" id="KW-0479">Metal-binding</keyword>
<dbReference type="Gene3D" id="3.30.70.270">
    <property type="match status" value="2"/>
</dbReference>
<feature type="domain" description="CCHC-type" evidence="18">
    <location>
        <begin position="266"/>
        <end position="283"/>
    </location>
</feature>
<evidence type="ECO:0000256" key="5">
    <source>
        <dbReference type="ARBA" id="ARBA00022722"/>
    </source>
</evidence>
<evidence type="ECO:0000256" key="7">
    <source>
        <dbReference type="ARBA" id="ARBA00022750"/>
    </source>
</evidence>
<evidence type="ECO:0000256" key="15">
    <source>
        <dbReference type="ARBA" id="ARBA00023172"/>
    </source>
</evidence>
<keyword evidence="2" id="KW-0645">Protease</keyword>
<dbReference type="Pfam" id="PF17921">
    <property type="entry name" value="Integrase_H2C2"/>
    <property type="match status" value="1"/>
</dbReference>
<evidence type="ECO:0000256" key="17">
    <source>
        <dbReference type="SAM" id="MobiDB-lite"/>
    </source>
</evidence>
<evidence type="ECO:0000256" key="2">
    <source>
        <dbReference type="ARBA" id="ARBA00022670"/>
    </source>
</evidence>
<dbReference type="SUPFAM" id="SSF57756">
    <property type="entry name" value="Retrovirus zinc finger-like domains"/>
    <property type="match status" value="1"/>
</dbReference>
<dbReference type="InterPro" id="IPR043128">
    <property type="entry name" value="Rev_trsase/Diguanyl_cyclase"/>
</dbReference>
<evidence type="ECO:0000256" key="1">
    <source>
        <dbReference type="ARBA" id="ARBA00012493"/>
    </source>
</evidence>
<dbReference type="InterPro" id="IPR000477">
    <property type="entry name" value="RT_dom"/>
</dbReference>
<keyword evidence="13" id="KW-0239">DNA-directed DNA polymerase</keyword>
<dbReference type="InterPro" id="IPR001584">
    <property type="entry name" value="Integrase_cat-core"/>
</dbReference>
<evidence type="ECO:0000256" key="9">
    <source>
        <dbReference type="ARBA" id="ARBA00022801"/>
    </source>
</evidence>
<keyword evidence="7" id="KW-0064">Aspartyl protease</keyword>
<gene>
    <name evidence="20" type="primary">TY3B-G_220</name>
    <name evidence="20" type="ORF">CK203_107144</name>
</gene>
<dbReference type="GO" id="GO:0004190">
    <property type="term" value="F:aspartic-type endopeptidase activity"/>
    <property type="evidence" value="ECO:0007669"/>
    <property type="project" value="UniProtKB-KW"/>
</dbReference>
<keyword evidence="16" id="KW-0862">Zinc</keyword>
<dbReference type="InterPro" id="IPR001878">
    <property type="entry name" value="Znf_CCHC"/>
</dbReference>
<dbReference type="InterPro" id="IPR041373">
    <property type="entry name" value="RT_RNaseH"/>
</dbReference>
<dbReference type="GO" id="GO:0003964">
    <property type="term" value="F:RNA-directed DNA polymerase activity"/>
    <property type="evidence" value="ECO:0007669"/>
    <property type="project" value="UniProtKB-KW"/>
</dbReference>
<name>A0A438CVL5_VITVI</name>
<dbReference type="SUPFAM" id="SSF53098">
    <property type="entry name" value="Ribonuclease H-like"/>
    <property type="match status" value="1"/>
</dbReference>
<dbReference type="Pfam" id="PF17917">
    <property type="entry name" value="RT_RNaseH"/>
    <property type="match status" value="1"/>
</dbReference>
<evidence type="ECO:0000256" key="11">
    <source>
        <dbReference type="ARBA" id="ARBA00022908"/>
    </source>
</evidence>
<sequence>MPRGRDRLTTRPKQTTRSSPISHGDVTEGRPVIHPVAGSECQNVSLIREFKALNPPSFRGGPNFLEAENWMKEIKKILDVMAVPEERRVSLASFMLRDEADNWWDMIKTTQDVTKMVWMQFEELLLSNYFPEAVRRQKRAEFIHLVQRNMTMTEYAAKFTQLSRYAPNVVADEQMRAEQFQEGLRLNIRAQVAPFMLRTYSEVVARALVIEREMEEAQRLRSKNSRFGGSEKREQDFKRLKMTHPQQQPRKQEQYSGATDLAKGPRRCYECGEVGHLRRECPKFQRLAFQPSQRQFQQMNPRIQGRQPQGEGNFRQGKPGGKPEQAQQGRFYAIGSQNAESNALVEGMLLCFSTWEHVLFDLGATHSFISASFASMLDIEFVPLHCSLCVETPMGGKVETKWVCHACVLYIGGLEVTMDLVLLDISSFDVIVGMDWLARHHAVLDCYLKKVTFQTSSGSYMSFYGDRRLTFIPLIRNLDDKWSRKNGRHYFLFNLKGEGKKMTTIDCTDPISIAPYRMAPVELKELNIQLQELQTKGFIRPSTSPWGAPVLFVKKKDGSLRLCVDYRKLNRVTVKNKYPLPRIDDLFDQLCGACYFSKIDLRSGYHQLRVRETDIPKTAFRTRYGHYEFVVMPFGLTNAPAAFMDMMNRIYRPYLDHFVVEIQFLGHMVSQEGISVDPTKVEAVTKWERPKNVFEVRSFLGLAGYYRRGRVVAYASRQLKNHEQNYPTHDLELAAIVFALKLWRHYLYGENFEVFSDHKKFEYHPGKANVVADALSRKAQCVLSGLVVYEWKMYDYISEFNPCFDVHDSGACFCTLVAQPTILQKVIEAQRKDKKLECMRSQIMAGDAVEGWNIHSNGGIHFLNKLCVPNDAQVKEEVMKEAHHSRFTVHPGETKMYHDLKRQYWWQGMKRDISQFVSKCLTCQQVKVEHQKPAGLLQPLPIAEWKWDHVTMDFVTGLPRTPQSKDSVWVIVDRLTKSAHFLPMRITDSVIVLSKLYVKEIVRLHGVPLSIVSDRDPRFTSQFWQSLQKALGTEIKLSSAFHPQTDGQSERVIQILEDMLRACVMDFKGNWVEHLPLIEFAYNNSFQSSIGMAPYEALYGRPCRSPMCWMESGEASLIGPELVQETTDKIRVIRDRLLAAQSRQKSYADHRRRPLEFQIGDHVFLRVTPRKGVFRFGKRGKLAPRYVGPFEILQKIGEVAYKLALPPQLSGIHDVFHVSMLRKYEPDTTHVLDWQDLNLQEDVTYEEGPRQILDKKEKVLRTKTIPLVKVSWDHHGVEGATWELESDMRNKYPELFTDSWFCVVEMVYGVIALQEGYGIITDHIQRIYWWRSAYVMLQPYHLIYCLCGTVGPWVKVPKALEEDTPMWVYGVGPAPGF</sequence>
<dbReference type="PROSITE" id="PS50994">
    <property type="entry name" value="INTEGRASE"/>
    <property type="match status" value="1"/>
</dbReference>
<dbReference type="Proteomes" id="UP000288805">
    <property type="component" value="Unassembled WGS sequence"/>
</dbReference>
<evidence type="ECO:0000256" key="4">
    <source>
        <dbReference type="ARBA" id="ARBA00022695"/>
    </source>
</evidence>
<evidence type="ECO:0000259" key="19">
    <source>
        <dbReference type="PROSITE" id="PS50994"/>
    </source>
</evidence>
<evidence type="ECO:0000313" key="21">
    <source>
        <dbReference type="Proteomes" id="UP000288805"/>
    </source>
</evidence>
<dbReference type="PANTHER" id="PTHR37984:SF5">
    <property type="entry name" value="PROTEIN NYNRIN-LIKE"/>
    <property type="match status" value="1"/>
</dbReference>
<dbReference type="PROSITE" id="PS50158">
    <property type="entry name" value="ZF_CCHC"/>
    <property type="match status" value="1"/>
</dbReference>
<feature type="compositionally biased region" description="Polar residues" evidence="17">
    <location>
        <begin position="11"/>
        <end position="21"/>
    </location>
</feature>
<dbReference type="EMBL" id="QGNW01001961">
    <property type="protein sequence ID" value="RVW27249.1"/>
    <property type="molecule type" value="Genomic_DNA"/>
</dbReference>
<evidence type="ECO:0000256" key="16">
    <source>
        <dbReference type="PROSITE-ProRule" id="PRU00047"/>
    </source>
</evidence>
<dbReference type="Gene3D" id="2.40.70.10">
    <property type="entry name" value="Acid Proteases"/>
    <property type="match status" value="1"/>
</dbReference>
<feature type="domain" description="Integrase catalytic" evidence="19">
    <location>
        <begin position="937"/>
        <end position="1102"/>
    </location>
</feature>
<dbReference type="InterPro" id="IPR050951">
    <property type="entry name" value="Retrovirus_Pol_polyprotein"/>
</dbReference>
<evidence type="ECO:0000256" key="6">
    <source>
        <dbReference type="ARBA" id="ARBA00022723"/>
    </source>
</evidence>
<keyword evidence="11" id="KW-0229">DNA integration</keyword>
<accession>A0A438CVL5</accession>
<dbReference type="SUPFAM" id="SSF50630">
    <property type="entry name" value="Acid proteases"/>
    <property type="match status" value="1"/>
</dbReference>
<dbReference type="Gene3D" id="3.10.10.10">
    <property type="entry name" value="HIV Type 1 Reverse Transcriptase, subunit A, domain 1"/>
    <property type="match status" value="1"/>
</dbReference>
<evidence type="ECO:0000256" key="12">
    <source>
        <dbReference type="ARBA" id="ARBA00022918"/>
    </source>
</evidence>
<dbReference type="Pfam" id="PF08284">
    <property type="entry name" value="RVP_2"/>
    <property type="match status" value="1"/>
</dbReference>